<name>A0ABD0MGP1_CIRMR</name>
<comment type="caution">
    <text evidence="2">The sequence shown here is derived from an EMBL/GenBank/DDBJ whole genome shotgun (WGS) entry which is preliminary data.</text>
</comment>
<organism evidence="2 3">
    <name type="scientific">Cirrhinus mrigala</name>
    <name type="common">Mrigala</name>
    <dbReference type="NCBI Taxonomy" id="683832"/>
    <lineage>
        <taxon>Eukaryota</taxon>
        <taxon>Metazoa</taxon>
        <taxon>Chordata</taxon>
        <taxon>Craniata</taxon>
        <taxon>Vertebrata</taxon>
        <taxon>Euteleostomi</taxon>
        <taxon>Actinopterygii</taxon>
        <taxon>Neopterygii</taxon>
        <taxon>Teleostei</taxon>
        <taxon>Ostariophysi</taxon>
        <taxon>Cypriniformes</taxon>
        <taxon>Cyprinidae</taxon>
        <taxon>Labeoninae</taxon>
        <taxon>Labeonini</taxon>
        <taxon>Cirrhinus</taxon>
    </lineage>
</organism>
<accession>A0ABD0MGP1</accession>
<proteinExistence type="predicted"/>
<gene>
    <name evidence="2" type="ORF">M9458_056774</name>
</gene>
<dbReference type="PROSITE" id="PS50994">
    <property type="entry name" value="INTEGRASE"/>
    <property type="match status" value="1"/>
</dbReference>
<dbReference type="Proteomes" id="UP001529510">
    <property type="component" value="Unassembled WGS sequence"/>
</dbReference>
<evidence type="ECO:0000313" key="2">
    <source>
        <dbReference type="EMBL" id="KAL0147897.1"/>
    </source>
</evidence>
<dbReference type="PANTHER" id="PTHR46791:SF5">
    <property type="entry name" value="CLR5 DOMAIN-CONTAINING PROTEIN-RELATED"/>
    <property type="match status" value="1"/>
</dbReference>
<protein>
    <recommendedName>
        <fullName evidence="1">Integrase catalytic domain-containing protein</fullName>
    </recommendedName>
</protein>
<dbReference type="InterPro" id="IPR001584">
    <property type="entry name" value="Integrase_cat-core"/>
</dbReference>
<reference evidence="2 3" key="1">
    <citation type="submission" date="2024-05" db="EMBL/GenBank/DDBJ databases">
        <title>Genome sequencing and assembly of Indian major carp, Cirrhinus mrigala (Hamilton, 1822).</title>
        <authorList>
            <person name="Mohindra V."/>
            <person name="Chowdhury L.M."/>
            <person name="Lal K."/>
            <person name="Jena J.K."/>
        </authorList>
    </citation>
    <scope>NUCLEOTIDE SEQUENCE [LARGE SCALE GENOMIC DNA]</scope>
    <source>
        <strain evidence="2">CM1030</strain>
        <tissue evidence="2">Blood</tissue>
    </source>
</reference>
<sequence length="455" mass="52018">MARSVAWSRVRLLDPETANSILNSLSEFMDILETLPQPQVPQAYSAPLERGFSGRPQYSITQEQLRFLLEYNFSTKQMAEILGVSKRTVKRRLRKYNISLRDRYSNLSDSDLDNLVREVVQGNDELGAEAVRARLAGQGIVVQRCRVRQSLIRTNPIGAAQRVTTRRLHRRIYQVAGPNSLWHLDGNHKLIRWRIVIHGGIDGYSRLVVFLKASDNNRSNTVFDSFVDAIGKHGLPSRVRCDNGGENNAVCLFMNVFRGTNRGSALRGRSTHNQRIERLWGDVWRGITNTYYTLFMLLESEGKIDSSSEMHLWALHYVYIPRINRDLQLFVNQWNHHKLRTAHYMSPHQIFIRGCLSQLHRNHTGIQGILGADEEPVEEIDTPPPAAVVPPPGSHAVFHWPEAVEIPASQFNIQQRHMEQLVQLVNPLGGRRDDLGTDLLEQVINFLQNIDYEGE</sequence>
<evidence type="ECO:0000259" key="1">
    <source>
        <dbReference type="PROSITE" id="PS50994"/>
    </source>
</evidence>
<dbReference type="Gene3D" id="1.10.10.60">
    <property type="entry name" value="Homeodomain-like"/>
    <property type="match status" value="1"/>
</dbReference>
<dbReference type="Gene3D" id="3.30.420.10">
    <property type="entry name" value="Ribonuclease H-like superfamily/Ribonuclease H"/>
    <property type="match status" value="1"/>
</dbReference>
<dbReference type="InterPro" id="IPR058913">
    <property type="entry name" value="Integrase_dom_put"/>
</dbReference>
<keyword evidence="3" id="KW-1185">Reference proteome</keyword>
<dbReference type="InterPro" id="IPR012337">
    <property type="entry name" value="RNaseH-like_sf"/>
</dbReference>
<dbReference type="InterPro" id="IPR036397">
    <property type="entry name" value="RNaseH_sf"/>
</dbReference>
<dbReference type="Pfam" id="PF24764">
    <property type="entry name" value="rva_4"/>
    <property type="match status" value="1"/>
</dbReference>
<dbReference type="SUPFAM" id="SSF53098">
    <property type="entry name" value="Ribonuclease H-like"/>
    <property type="match status" value="1"/>
</dbReference>
<dbReference type="EMBL" id="JAMKFB020000718">
    <property type="protein sequence ID" value="KAL0147897.1"/>
    <property type="molecule type" value="Genomic_DNA"/>
</dbReference>
<evidence type="ECO:0000313" key="3">
    <source>
        <dbReference type="Proteomes" id="UP001529510"/>
    </source>
</evidence>
<dbReference type="AlphaFoldDB" id="A0ABD0MGP1"/>
<feature type="domain" description="Integrase catalytic" evidence="1">
    <location>
        <begin position="174"/>
        <end position="355"/>
    </location>
</feature>
<dbReference type="PANTHER" id="PTHR46791">
    <property type="entry name" value="EXPRESSED PROTEIN"/>
    <property type="match status" value="1"/>
</dbReference>